<evidence type="ECO:0000313" key="1">
    <source>
        <dbReference type="EMBL" id="MPC86988.1"/>
    </source>
</evidence>
<accession>A0A5B7J261</accession>
<evidence type="ECO:0000313" key="2">
    <source>
        <dbReference type="Proteomes" id="UP000324222"/>
    </source>
</evidence>
<reference evidence="1 2" key="1">
    <citation type="submission" date="2019-05" db="EMBL/GenBank/DDBJ databases">
        <title>Another draft genome of Portunus trituberculatus and its Hox gene families provides insights of decapod evolution.</title>
        <authorList>
            <person name="Jeong J.-H."/>
            <person name="Song I."/>
            <person name="Kim S."/>
            <person name="Choi T."/>
            <person name="Kim D."/>
            <person name="Ryu S."/>
            <person name="Kim W."/>
        </authorList>
    </citation>
    <scope>NUCLEOTIDE SEQUENCE [LARGE SCALE GENOMIC DNA]</scope>
    <source>
        <tissue evidence="1">Muscle</tissue>
    </source>
</reference>
<sequence>MLRFMLCVPQRLVTSQHHYKPYRAVIRTCWCTAGLKSLTSKTNMRGSNITNTREPASCWFTPSLPPFIHAFLRACRHASLPVSLRLHATPALFLTPGWGVMADY</sequence>
<proteinExistence type="predicted"/>
<dbReference type="Proteomes" id="UP000324222">
    <property type="component" value="Unassembled WGS sequence"/>
</dbReference>
<comment type="caution">
    <text evidence="1">The sequence shown here is derived from an EMBL/GenBank/DDBJ whole genome shotgun (WGS) entry which is preliminary data.</text>
</comment>
<gene>
    <name evidence="1" type="ORF">E2C01_081833</name>
</gene>
<keyword evidence="2" id="KW-1185">Reference proteome</keyword>
<organism evidence="1 2">
    <name type="scientific">Portunus trituberculatus</name>
    <name type="common">Swimming crab</name>
    <name type="synonym">Neptunus trituberculatus</name>
    <dbReference type="NCBI Taxonomy" id="210409"/>
    <lineage>
        <taxon>Eukaryota</taxon>
        <taxon>Metazoa</taxon>
        <taxon>Ecdysozoa</taxon>
        <taxon>Arthropoda</taxon>
        <taxon>Crustacea</taxon>
        <taxon>Multicrustacea</taxon>
        <taxon>Malacostraca</taxon>
        <taxon>Eumalacostraca</taxon>
        <taxon>Eucarida</taxon>
        <taxon>Decapoda</taxon>
        <taxon>Pleocyemata</taxon>
        <taxon>Brachyura</taxon>
        <taxon>Eubrachyura</taxon>
        <taxon>Portunoidea</taxon>
        <taxon>Portunidae</taxon>
        <taxon>Portuninae</taxon>
        <taxon>Portunus</taxon>
    </lineage>
</organism>
<protein>
    <submittedName>
        <fullName evidence="1">Uncharacterized protein</fullName>
    </submittedName>
</protein>
<dbReference type="AlphaFoldDB" id="A0A5B7J261"/>
<dbReference type="EMBL" id="VSRR010073184">
    <property type="protein sequence ID" value="MPC86988.1"/>
    <property type="molecule type" value="Genomic_DNA"/>
</dbReference>
<name>A0A5B7J261_PORTR</name>